<dbReference type="EMBL" id="JANHOG010002551">
    <property type="protein sequence ID" value="KAJ3522260.1"/>
    <property type="molecule type" value="Genomic_DNA"/>
</dbReference>
<gene>
    <name evidence="1" type="ORF">NM688_g8900</name>
</gene>
<reference evidence="1" key="1">
    <citation type="submission" date="2022-07" db="EMBL/GenBank/DDBJ databases">
        <title>Genome Sequence of Phlebia brevispora.</title>
        <authorList>
            <person name="Buettner E."/>
        </authorList>
    </citation>
    <scope>NUCLEOTIDE SEQUENCE</scope>
    <source>
        <strain evidence="1">MPL23</strain>
    </source>
</reference>
<sequence length="179" mass="19564">MPGMMKEDKETTEKRMARFADPTAPSSPRTPRRSRVSTPIASSPRPREGTVESPSPKGKSVQKRAKSLQRTMSIEDTQAFIDDLATKAKCMPAIAYMIHASAVADMEDRGKRLGFNTRKFIPPQGTSAPKDHWALLVVGQDKEAVEMLFKGQMQASGFGRWVTGAVVGAAAAWTTLAVW</sequence>
<proteinExistence type="predicted"/>
<keyword evidence="2" id="KW-1185">Reference proteome</keyword>
<dbReference type="Proteomes" id="UP001148662">
    <property type="component" value="Unassembled WGS sequence"/>
</dbReference>
<protein>
    <submittedName>
        <fullName evidence="1">Uncharacterized protein</fullName>
    </submittedName>
</protein>
<evidence type="ECO:0000313" key="2">
    <source>
        <dbReference type="Proteomes" id="UP001148662"/>
    </source>
</evidence>
<comment type="caution">
    <text evidence="1">The sequence shown here is derived from an EMBL/GenBank/DDBJ whole genome shotgun (WGS) entry which is preliminary data.</text>
</comment>
<organism evidence="1 2">
    <name type="scientific">Phlebia brevispora</name>
    <dbReference type="NCBI Taxonomy" id="194682"/>
    <lineage>
        <taxon>Eukaryota</taxon>
        <taxon>Fungi</taxon>
        <taxon>Dikarya</taxon>
        <taxon>Basidiomycota</taxon>
        <taxon>Agaricomycotina</taxon>
        <taxon>Agaricomycetes</taxon>
        <taxon>Polyporales</taxon>
        <taxon>Meruliaceae</taxon>
        <taxon>Phlebia</taxon>
    </lineage>
</organism>
<evidence type="ECO:0000313" key="1">
    <source>
        <dbReference type="EMBL" id="KAJ3522260.1"/>
    </source>
</evidence>
<name>A0ACC1RM62_9APHY</name>
<accession>A0ACC1RM62</accession>